<proteinExistence type="predicted"/>
<organism evidence="8 9">
    <name type="scientific">Plectonema cf. radiosum LEGE 06105</name>
    <dbReference type="NCBI Taxonomy" id="945769"/>
    <lineage>
        <taxon>Bacteria</taxon>
        <taxon>Bacillati</taxon>
        <taxon>Cyanobacteriota</taxon>
        <taxon>Cyanophyceae</taxon>
        <taxon>Oscillatoriophycideae</taxon>
        <taxon>Oscillatoriales</taxon>
        <taxon>Microcoleaceae</taxon>
        <taxon>Plectonema</taxon>
    </lineage>
</organism>
<evidence type="ECO:0000313" key="8">
    <source>
        <dbReference type="EMBL" id="MBE9216003.1"/>
    </source>
</evidence>
<keyword evidence="6 7" id="KW-0472">Membrane</keyword>
<evidence type="ECO:0000256" key="3">
    <source>
        <dbReference type="ARBA" id="ARBA00022475"/>
    </source>
</evidence>
<evidence type="ECO:0000256" key="1">
    <source>
        <dbReference type="ARBA" id="ARBA00004651"/>
    </source>
</evidence>
<keyword evidence="4 7" id="KW-0812">Transmembrane</keyword>
<feature type="transmembrane region" description="Helical" evidence="7">
    <location>
        <begin position="73"/>
        <end position="93"/>
    </location>
</feature>
<dbReference type="PANTHER" id="PTHR30151:SF7">
    <property type="entry name" value="NITRATE IMPORT PERMEASE PROTEIN NRTB"/>
    <property type="match status" value="1"/>
</dbReference>
<dbReference type="InterPro" id="IPR035906">
    <property type="entry name" value="MetI-like_sf"/>
</dbReference>
<evidence type="ECO:0000256" key="6">
    <source>
        <dbReference type="ARBA" id="ARBA00023136"/>
    </source>
</evidence>
<comment type="caution">
    <text evidence="8">The sequence shown here is derived from an EMBL/GenBank/DDBJ whole genome shotgun (WGS) entry which is preliminary data.</text>
</comment>
<feature type="transmembrane region" description="Helical" evidence="7">
    <location>
        <begin position="6"/>
        <end position="34"/>
    </location>
</feature>
<keyword evidence="3" id="KW-1003">Cell membrane</keyword>
<accession>A0A8J7F777</accession>
<name>A0A8J7F777_9CYAN</name>
<feature type="transmembrane region" description="Helical" evidence="7">
    <location>
        <begin position="114"/>
        <end position="134"/>
    </location>
</feature>
<keyword evidence="2" id="KW-0813">Transport</keyword>
<evidence type="ECO:0000256" key="7">
    <source>
        <dbReference type="SAM" id="Phobius"/>
    </source>
</evidence>
<evidence type="ECO:0000256" key="2">
    <source>
        <dbReference type="ARBA" id="ARBA00022448"/>
    </source>
</evidence>
<keyword evidence="9" id="KW-1185">Reference proteome</keyword>
<protein>
    <submittedName>
        <fullName evidence="8">Nitrate transporter</fullName>
    </submittedName>
</protein>
<reference evidence="8" key="1">
    <citation type="submission" date="2020-10" db="EMBL/GenBank/DDBJ databases">
        <authorList>
            <person name="Castelo-Branco R."/>
            <person name="Eusebio N."/>
            <person name="Adriana R."/>
            <person name="Vieira A."/>
            <person name="Brugerolle De Fraissinette N."/>
            <person name="Rezende De Castro R."/>
            <person name="Schneider M.P."/>
            <person name="Vasconcelos V."/>
            <person name="Leao P.N."/>
        </authorList>
    </citation>
    <scope>NUCLEOTIDE SEQUENCE</scope>
    <source>
        <strain evidence="8">LEGE 06105</strain>
    </source>
</reference>
<dbReference type="Proteomes" id="UP000620559">
    <property type="component" value="Unassembled WGS sequence"/>
</dbReference>
<dbReference type="AlphaFoldDB" id="A0A8J7F777"/>
<gene>
    <name evidence="8" type="ORF">IQ247_25635</name>
</gene>
<evidence type="ECO:0000256" key="5">
    <source>
        <dbReference type="ARBA" id="ARBA00022989"/>
    </source>
</evidence>
<dbReference type="EMBL" id="JADEWL010000131">
    <property type="protein sequence ID" value="MBE9216003.1"/>
    <property type="molecule type" value="Genomic_DNA"/>
</dbReference>
<dbReference type="SUPFAM" id="SSF161098">
    <property type="entry name" value="MetI-like"/>
    <property type="match status" value="1"/>
</dbReference>
<evidence type="ECO:0000313" key="9">
    <source>
        <dbReference type="Proteomes" id="UP000620559"/>
    </source>
</evidence>
<dbReference type="GO" id="GO:0005886">
    <property type="term" value="C:plasma membrane"/>
    <property type="evidence" value="ECO:0007669"/>
    <property type="project" value="UniProtKB-SubCell"/>
</dbReference>
<dbReference type="RefSeq" id="WP_193924333.1">
    <property type="nucleotide sequence ID" value="NZ_JADEWL010000131.1"/>
</dbReference>
<comment type="subcellular location">
    <subcellularLocation>
        <location evidence="1">Cell membrane</location>
        <topology evidence="1">Multi-pass membrane protein</topology>
    </subcellularLocation>
</comment>
<sequence length="191" mass="21314">MERSIFLNLLLSLQLLLVGYVPAVVVGILFGYLIGINRFVYQICKWILQVPLTIVPIALLPITLIFFKEADTAAIAIVFFSAIWSIILNTATGTRNGRKQGRNFKIVINHIFEGLRFAVWIAWFTAIAIEMLTLDRGLGFIIWNAYKESKFNNIIEGIVCIGTIGLVLDQLLDLTGSILSQLVSEGQKKEG</sequence>
<dbReference type="PANTHER" id="PTHR30151">
    <property type="entry name" value="ALKANE SULFONATE ABC TRANSPORTER-RELATED, MEMBRANE SUBUNIT"/>
    <property type="match status" value="1"/>
</dbReference>
<evidence type="ECO:0000256" key="4">
    <source>
        <dbReference type="ARBA" id="ARBA00022692"/>
    </source>
</evidence>
<keyword evidence="5 7" id="KW-1133">Transmembrane helix</keyword>
<feature type="transmembrane region" description="Helical" evidence="7">
    <location>
        <begin position="46"/>
        <end position="67"/>
    </location>
</feature>